<keyword evidence="3 6" id="KW-0812">Transmembrane</keyword>
<dbReference type="InterPro" id="IPR051258">
    <property type="entry name" value="Diverse_Substrate_Transporter"/>
</dbReference>
<reference evidence="9" key="1">
    <citation type="submission" date="2018-08" db="EMBL/GenBank/DDBJ databases">
        <authorList>
            <person name="Blom J."/>
        </authorList>
    </citation>
    <scope>NUCLEOTIDE SEQUENCE [LARGE SCALE GENOMIC DNA]</scope>
    <source>
        <strain evidence="9">CCOS 865</strain>
    </source>
</reference>
<proteinExistence type="predicted"/>
<evidence type="ECO:0000256" key="6">
    <source>
        <dbReference type="SAM" id="Phobius"/>
    </source>
</evidence>
<feature type="transmembrane region" description="Helical" evidence="6">
    <location>
        <begin position="65"/>
        <end position="82"/>
    </location>
</feature>
<feature type="transmembrane region" description="Helical" evidence="6">
    <location>
        <begin position="147"/>
        <end position="164"/>
    </location>
</feature>
<dbReference type="SUPFAM" id="SSF103481">
    <property type="entry name" value="Multidrug resistance efflux transporter EmrE"/>
    <property type="match status" value="2"/>
</dbReference>
<dbReference type="InterPro" id="IPR000620">
    <property type="entry name" value="EamA_dom"/>
</dbReference>
<evidence type="ECO:0000256" key="1">
    <source>
        <dbReference type="ARBA" id="ARBA00004651"/>
    </source>
</evidence>
<evidence type="ECO:0000259" key="7">
    <source>
        <dbReference type="Pfam" id="PF00892"/>
    </source>
</evidence>
<evidence type="ECO:0000313" key="9">
    <source>
        <dbReference type="Proteomes" id="UP000263595"/>
    </source>
</evidence>
<dbReference type="GO" id="GO:0005886">
    <property type="term" value="C:plasma membrane"/>
    <property type="evidence" value="ECO:0007669"/>
    <property type="project" value="UniProtKB-SubCell"/>
</dbReference>
<dbReference type="PANTHER" id="PTHR42920:SF5">
    <property type="entry name" value="EAMA DOMAIN-CONTAINING PROTEIN"/>
    <property type="match status" value="1"/>
</dbReference>
<evidence type="ECO:0000256" key="4">
    <source>
        <dbReference type="ARBA" id="ARBA00022989"/>
    </source>
</evidence>
<dbReference type="PANTHER" id="PTHR42920">
    <property type="entry name" value="OS03G0707200 PROTEIN-RELATED"/>
    <property type="match status" value="1"/>
</dbReference>
<gene>
    <name evidence="8" type="ORF">CCOS865_03094</name>
</gene>
<dbReference type="Proteomes" id="UP000263595">
    <property type="component" value="Unassembled WGS sequence"/>
</dbReference>
<dbReference type="OrthoDB" id="9804865at2"/>
<feature type="transmembrane region" description="Helical" evidence="6">
    <location>
        <begin position="94"/>
        <end position="111"/>
    </location>
</feature>
<evidence type="ECO:0000256" key="5">
    <source>
        <dbReference type="ARBA" id="ARBA00023136"/>
    </source>
</evidence>
<feature type="transmembrane region" description="Helical" evidence="6">
    <location>
        <begin position="236"/>
        <end position="255"/>
    </location>
</feature>
<evidence type="ECO:0000256" key="3">
    <source>
        <dbReference type="ARBA" id="ARBA00022692"/>
    </source>
</evidence>
<dbReference type="EMBL" id="UNOZ01000022">
    <property type="protein sequence ID" value="SYX90827.1"/>
    <property type="molecule type" value="Genomic_DNA"/>
</dbReference>
<feature type="domain" description="EamA" evidence="7">
    <location>
        <begin position="144"/>
        <end position="276"/>
    </location>
</feature>
<feature type="transmembrane region" description="Helical" evidence="6">
    <location>
        <begin position="29"/>
        <end position="53"/>
    </location>
</feature>
<feature type="transmembrane region" description="Helical" evidence="6">
    <location>
        <begin position="173"/>
        <end position="193"/>
    </location>
</feature>
<evidence type="ECO:0000313" key="8">
    <source>
        <dbReference type="EMBL" id="SYX90827.1"/>
    </source>
</evidence>
<accession>A0A383RUS6</accession>
<feature type="transmembrane region" description="Helical" evidence="6">
    <location>
        <begin position="205"/>
        <end position="224"/>
    </location>
</feature>
<dbReference type="Pfam" id="PF00892">
    <property type="entry name" value="EamA"/>
    <property type="match status" value="2"/>
</dbReference>
<comment type="subcellular location">
    <subcellularLocation>
        <location evidence="1">Cell membrane</location>
        <topology evidence="1">Multi-pass membrane protein</topology>
    </subcellularLocation>
</comment>
<keyword evidence="5 6" id="KW-0472">Membrane</keyword>
<keyword evidence="2" id="KW-1003">Cell membrane</keyword>
<feature type="domain" description="EamA" evidence="7">
    <location>
        <begin position="9"/>
        <end position="136"/>
    </location>
</feature>
<protein>
    <submittedName>
        <fullName evidence="8">Putative transporter</fullName>
    </submittedName>
</protein>
<sequence length="294" mass="30846">MNSSRIWTAALIVITAVWGWSFVAKQQALHGISASALNACIFIVGALVLLPFAVKKLPGLSAKDWLAGILAGVVLFIAFAFQTSGLGHTTPSNAGFITGLSVVLTPLFLFLISAEKPLAKQALGAVVALLGLGFLSLNGDSIRAGDLLILGCAVFFALHIVVLAKTRFGSTSLVLAFIQLLTVGVLSLIWSVTAGEFSLPGTPSAITTTLIIAVLGTALAYLVQTRAQAVLPAQKVALLLVCEPIFAACFGYLLAGDRFTLLNMVGALMIVLGMLISELRLPRRRRSNVMTVAD</sequence>
<feature type="transmembrane region" description="Helical" evidence="6">
    <location>
        <begin position="261"/>
        <end position="281"/>
    </location>
</feature>
<dbReference type="AlphaFoldDB" id="A0A383RUS6"/>
<keyword evidence="9" id="KW-1185">Reference proteome</keyword>
<name>A0A383RUS6_9PSED</name>
<organism evidence="8 9">
    <name type="scientific">Pseudomonas reidholzensis</name>
    <dbReference type="NCBI Taxonomy" id="1785162"/>
    <lineage>
        <taxon>Bacteria</taxon>
        <taxon>Pseudomonadati</taxon>
        <taxon>Pseudomonadota</taxon>
        <taxon>Gammaproteobacteria</taxon>
        <taxon>Pseudomonadales</taxon>
        <taxon>Pseudomonadaceae</taxon>
        <taxon>Pseudomonas</taxon>
    </lineage>
</organism>
<dbReference type="InterPro" id="IPR037185">
    <property type="entry name" value="EmrE-like"/>
</dbReference>
<keyword evidence="4 6" id="KW-1133">Transmembrane helix</keyword>
<evidence type="ECO:0000256" key="2">
    <source>
        <dbReference type="ARBA" id="ARBA00022475"/>
    </source>
</evidence>